<keyword evidence="2" id="KW-0520">NAD</keyword>
<feature type="transmembrane region" description="Helical" evidence="2">
    <location>
        <begin position="154"/>
        <end position="176"/>
    </location>
</feature>
<keyword evidence="2" id="KW-0812">Transmembrane</keyword>
<keyword evidence="2" id="KW-1133">Transmembrane helix</keyword>
<keyword evidence="2" id="KW-0874">Quinone</keyword>
<dbReference type="GO" id="GO:0048038">
    <property type="term" value="F:quinone binding"/>
    <property type="evidence" value="ECO:0007669"/>
    <property type="project" value="UniProtKB-KW"/>
</dbReference>
<geneLocation type="chloroplast" evidence="3"/>
<dbReference type="PANTHER" id="PTHR33269:SF17">
    <property type="entry name" value="NADH-UBIQUINONE OXIDOREDUCTASE CHAIN 6"/>
    <property type="match status" value="1"/>
</dbReference>
<dbReference type="GO" id="GO:0009535">
    <property type="term" value="C:chloroplast thylakoid membrane"/>
    <property type="evidence" value="ECO:0007669"/>
    <property type="project" value="UniProtKB-SubCell"/>
</dbReference>
<comment type="subcellular location">
    <subcellularLocation>
        <location evidence="2">Plastid</location>
        <location evidence="2">Chloroplast thylakoid membrane</location>
    </subcellularLocation>
</comment>
<gene>
    <name evidence="3" type="primary">ndhG</name>
</gene>
<keyword evidence="2 3" id="KW-0934">Plastid</keyword>
<dbReference type="InterPro" id="IPR001457">
    <property type="entry name" value="NADH_UbQ/plastoQ_OxRdtase_su6"/>
</dbReference>
<keyword evidence="2" id="KW-0521">NADP</keyword>
<dbReference type="PANTHER" id="PTHR33269">
    <property type="entry name" value="NADH-UBIQUINONE OXIDOREDUCTASE CHAIN 6"/>
    <property type="match status" value="1"/>
</dbReference>
<comment type="function">
    <text evidence="2">NDH shuttles electrons from NAD(P)H:plastoquinone, via FMN and iron-sulfur (Fe-S) centers, to quinones in the photosynthetic chain and possibly in a chloroplast respiratory chain. The immediate electron acceptor for the enzyme in this species is believed to be plastoquinone. Couples the redox reaction to proton translocation, and thus conserves the redox energy in a proton gradient.</text>
</comment>
<evidence type="ECO:0000313" key="3">
    <source>
        <dbReference type="EMBL" id="QSV37319.1"/>
    </source>
</evidence>
<dbReference type="InterPro" id="IPR042106">
    <property type="entry name" value="Nuo/plastoQ_OxRdtase_6_NuoJ"/>
</dbReference>
<keyword evidence="2" id="KW-0472">Membrane</keyword>
<comment type="similarity">
    <text evidence="1 2">Belongs to the complex I subunit 6 family.</text>
</comment>
<protein>
    <recommendedName>
        <fullName evidence="2">NAD(P)H-quinone oxidoreductase subunit 6, chloroplastic</fullName>
        <ecNumber evidence="2">7.1.1.-</ecNumber>
    </recommendedName>
</protein>
<accession>A0A8A2H8P2</accession>
<keyword evidence="2" id="KW-0618">Plastoquinone</keyword>
<comment type="catalytic activity">
    <reaction evidence="2">
        <text>a plastoquinone + NADH + (n+1) H(+)(in) = a plastoquinol + NAD(+) + n H(+)(out)</text>
        <dbReference type="Rhea" id="RHEA:42608"/>
        <dbReference type="Rhea" id="RHEA-COMP:9561"/>
        <dbReference type="Rhea" id="RHEA-COMP:9562"/>
        <dbReference type="ChEBI" id="CHEBI:15378"/>
        <dbReference type="ChEBI" id="CHEBI:17757"/>
        <dbReference type="ChEBI" id="CHEBI:57540"/>
        <dbReference type="ChEBI" id="CHEBI:57945"/>
        <dbReference type="ChEBI" id="CHEBI:62192"/>
    </reaction>
</comment>
<comment type="catalytic activity">
    <reaction evidence="2">
        <text>a plastoquinone + NADPH + (n+1) H(+)(in) = a plastoquinol + NADP(+) + n H(+)(out)</text>
        <dbReference type="Rhea" id="RHEA:42612"/>
        <dbReference type="Rhea" id="RHEA-COMP:9561"/>
        <dbReference type="Rhea" id="RHEA-COMP:9562"/>
        <dbReference type="ChEBI" id="CHEBI:15378"/>
        <dbReference type="ChEBI" id="CHEBI:17757"/>
        <dbReference type="ChEBI" id="CHEBI:57783"/>
        <dbReference type="ChEBI" id="CHEBI:58349"/>
        <dbReference type="ChEBI" id="CHEBI:62192"/>
    </reaction>
</comment>
<dbReference type="EC" id="7.1.1.-" evidence="2"/>
<evidence type="ECO:0000256" key="1">
    <source>
        <dbReference type="ARBA" id="ARBA00005698"/>
    </source>
</evidence>
<dbReference type="AlphaFoldDB" id="A0A8A2H8P2"/>
<dbReference type="NCBIfam" id="NF005163">
    <property type="entry name" value="PRK06638.1-3"/>
    <property type="match status" value="1"/>
</dbReference>
<dbReference type="GO" id="GO:0008137">
    <property type="term" value="F:NADH dehydrogenase (ubiquinone) activity"/>
    <property type="evidence" value="ECO:0007669"/>
    <property type="project" value="UniProtKB-UniRule"/>
</dbReference>
<dbReference type="Pfam" id="PF00499">
    <property type="entry name" value="Oxidored_q3"/>
    <property type="match status" value="1"/>
</dbReference>
<keyword evidence="2 3" id="KW-0150">Chloroplast</keyword>
<feature type="transmembrane region" description="Helical" evidence="2">
    <location>
        <begin position="70"/>
        <end position="94"/>
    </location>
</feature>
<dbReference type="GeneID" id="69223285"/>
<evidence type="ECO:0000256" key="2">
    <source>
        <dbReference type="RuleBase" id="RU004431"/>
    </source>
</evidence>
<sequence>MAKTFIVRNPVMTLSETTQTLITTILDFLILGGALGVILLPSIVYAAFLLGAVLSSVAFLYVLLNADFLAAAQLLIYVGAINILILFAIMLVNPQKDFQATRPSEWSQYGAAGISVLLGTAVSQVIFQTPWVTPSLRIEANPLPILGGHLFSDFLLPFELISVLLLVALIGAIVLARRETSMGDTQ</sequence>
<dbReference type="RefSeq" id="YP_010231250.1">
    <property type="nucleotide sequence ID" value="NC_059722.1"/>
</dbReference>
<reference evidence="3" key="1">
    <citation type="journal article" date="2021" name="Mitochondrial DNA Part B Resour">
        <title>A gene-rich and compact chloroplast genome of the green alga Nephroselmis pyriformis (N.Carter) Ettl 1982 from the shores of Mersin (Eastern Mediterranean Sea).</title>
        <authorList>
            <person name="Gastineau R."/>
            <person name="Konucu M."/>
            <person name="Tekdal D."/>
            <person name="Lemieux C."/>
            <person name="Turmel M."/>
            <person name="Witkowski A."/>
            <person name="Eker-Develi E."/>
        </authorList>
    </citation>
    <scope>NUCLEOTIDE SEQUENCE</scope>
    <source>
        <strain evidence="3">MED1</strain>
    </source>
</reference>
<name>A0A8A2H8P2_9CHLO</name>
<comment type="subunit">
    <text evidence="2">NDH is composed of at least 16 different subunits, 5 of which are encoded in the nucleus.</text>
</comment>
<proteinExistence type="inferred from homology"/>
<keyword evidence="2" id="KW-0793">Thylakoid</keyword>
<organism evidence="3">
    <name type="scientific">Nephroselmis pyriformis</name>
    <dbReference type="NCBI Taxonomy" id="156128"/>
    <lineage>
        <taxon>Eukaryota</taxon>
        <taxon>Viridiplantae</taxon>
        <taxon>Chlorophyta</taxon>
        <taxon>Nephroselmidophyceae</taxon>
        <taxon>Nephroselmidales</taxon>
        <taxon>Nephroselmidaceae</taxon>
        <taxon>Nephroselmis</taxon>
    </lineage>
</organism>
<feature type="transmembrane region" description="Helical" evidence="2">
    <location>
        <begin position="106"/>
        <end position="127"/>
    </location>
</feature>
<dbReference type="Gene3D" id="1.20.120.1200">
    <property type="entry name" value="NADH-ubiquinone/plastoquinone oxidoreductase chain 6, subunit NuoJ"/>
    <property type="match status" value="1"/>
</dbReference>
<feature type="transmembrane region" description="Helical" evidence="2">
    <location>
        <begin position="20"/>
        <end position="40"/>
    </location>
</feature>
<dbReference type="EMBL" id="MW077730">
    <property type="protein sequence ID" value="QSV37319.1"/>
    <property type="molecule type" value="Genomic_DNA"/>
</dbReference>